<name>A0AC59ZRC7_RANTA</name>
<evidence type="ECO:0000313" key="1">
    <source>
        <dbReference type="EMBL" id="CAN0489581.1"/>
    </source>
</evidence>
<organism evidence="1 2">
    <name type="scientific">Rangifer tarandus platyrhynchus</name>
    <name type="common">Svalbard reindeer</name>
    <dbReference type="NCBI Taxonomy" id="3082113"/>
    <lineage>
        <taxon>Eukaryota</taxon>
        <taxon>Metazoa</taxon>
        <taxon>Chordata</taxon>
        <taxon>Craniata</taxon>
        <taxon>Vertebrata</taxon>
        <taxon>Euteleostomi</taxon>
        <taxon>Mammalia</taxon>
        <taxon>Eutheria</taxon>
        <taxon>Laurasiatheria</taxon>
        <taxon>Artiodactyla</taxon>
        <taxon>Ruminantia</taxon>
        <taxon>Pecora</taxon>
        <taxon>Cervidae</taxon>
        <taxon>Odocoileinae</taxon>
        <taxon>Rangifer</taxon>
    </lineage>
</organism>
<reference evidence="1" key="2">
    <citation type="submission" date="2025-03" db="EMBL/GenBank/DDBJ databases">
        <authorList>
            <consortium name="ELIXIR-Norway"/>
            <consortium name="Elixir Norway"/>
        </authorList>
    </citation>
    <scope>NUCLEOTIDE SEQUENCE</scope>
</reference>
<dbReference type="EMBL" id="OX596117">
    <property type="protein sequence ID" value="CAN0489581.1"/>
    <property type="molecule type" value="Genomic_DNA"/>
</dbReference>
<accession>A0AC59ZRC7</accession>
<evidence type="ECO:0000313" key="2">
    <source>
        <dbReference type="Proteomes" id="UP001162501"/>
    </source>
</evidence>
<dbReference type="Proteomes" id="UP001162501">
    <property type="component" value="Chromosome 33"/>
</dbReference>
<proteinExistence type="predicted"/>
<reference evidence="1" key="1">
    <citation type="submission" date="2023-05" db="EMBL/GenBank/DDBJ databases">
        <authorList>
            <consortium name="ELIXIR-Norway"/>
        </authorList>
    </citation>
    <scope>NUCLEOTIDE SEQUENCE</scope>
</reference>
<sequence length="107" mass="11575">MPGSAPSFLVAPPLFSSPPAPHDSPHPVLVTPGPSHPPPVLGLPCCSSPRLKPLGLTCSRIMLVSSLKHLGSMTEMSQEYLSFHFQGQQMRATTKKKKSCFLAWSCY</sequence>
<protein>
    <submittedName>
        <fullName evidence="1">Uncharacterized protein</fullName>
    </submittedName>
</protein>
<gene>
    <name evidence="1" type="ORF">MRATA1EN22A_LOCUS21531</name>
</gene>